<dbReference type="AlphaFoldDB" id="A0A6N2L4G5"/>
<name>A0A6N2L4G5_SALVM</name>
<accession>A0A6N2L4G5</accession>
<reference evidence="1" key="1">
    <citation type="submission" date="2019-03" db="EMBL/GenBank/DDBJ databases">
        <authorList>
            <person name="Mank J."/>
            <person name="Almeida P."/>
        </authorList>
    </citation>
    <scope>NUCLEOTIDE SEQUENCE</scope>
    <source>
        <strain evidence="1">78183</strain>
    </source>
</reference>
<gene>
    <name evidence="1" type="ORF">SVIM_LOCUS178729</name>
</gene>
<sequence>MIGLEDSSIRNRIQAPGSTSDEKFIAWLEGVVLRGYNGGPRKQGGGQELTGLILLLVPSDTSNFNYPKSQLNQKIPRHVMYSHISHLSVRLVSIAARHHMTGFGPKKGLNHWIIGSTCKSPGQHWPN</sequence>
<proteinExistence type="predicted"/>
<protein>
    <submittedName>
        <fullName evidence="1">Uncharacterized protein</fullName>
    </submittedName>
</protein>
<organism evidence="1">
    <name type="scientific">Salix viminalis</name>
    <name type="common">Common osier</name>
    <name type="synonym">Basket willow</name>
    <dbReference type="NCBI Taxonomy" id="40686"/>
    <lineage>
        <taxon>Eukaryota</taxon>
        <taxon>Viridiplantae</taxon>
        <taxon>Streptophyta</taxon>
        <taxon>Embryophyta</taxon>
        <taxon>Tracheophyta</taxon>
        <taxon>Spermatophyta</taxon>
        <taxon>Magnoliopsida</taxon>
        <taxon>eudicotyledons</taxon>
        <taxon>Gunneridae</taxon>
        <taxon>Pentapetalae</taxon>
        <taxon>rosids</taxon>
        <taxon>fabids</taxon>
        <taxon>Malpighiales</taxon>
        <taxon>Salicaceae</taxon>
        <taxon>Saliceae</taxon>
        <taxon>Salix</taxon>
    </lineage>
</organism>
<dbReference type="EMBL" id="CAADRP010001112">
    <property type="protein sequence ID" value="VFU35835.1"/>
    <property type="molecule type" value="Genomic_DNA"/>
</dbReference>
<evidence type="ECO:0000313" key="1">
    <source>
        <dbReference type="EMBL" id="VFU35835.1"/>
    </source>
</evidence>